<organism evidence="1 2">
    <name type="scientific">Bacteroides stercorirosoris</name>
    <dbReference type="NCBI Taxonomy" id="871324"/>
    <lineage>
        <taxon>Bacteria</taxon>
        <taxon>Pseudomonadati</taxon>
        <taxon>Bacteroidota</taxon>
        <taxon>Bacteroidia</taxon>
        <taxon>Bacteroidales</taxon>
        <taxon>Bacteroidaceae</taxon>
        <taxon>Bacteroides</taxon>
    </lineage>
</organism>
<evidence type="ECO:0000313" key="2">
    <source>
        <dbReference type="Proteomes" id="UP000286075"/>
    </source>
</evidence>
<dbReference type="InterPro" id="IPR036895">
    <property type="entry name" value="Uracil-DNA_glycosylase-like_sf"/>
</dbReference>
<proteinExistence type="predicted"/>
<accession>A0A413H829</accession>
<dbReference type="Proteomes" id="UP000286075">
    <property type="component" value="Unassembled WGS sequence"/>
</dbReference>
<comment type="caution">
    <text evidence="1">The sequence shown here is derived from an EMBL/GenBank/DDBJ whole genome shotgun (WGS) entry which is preliminary data.</text>
</comment>
<dbReference type="EMBL" id="QSCF01000007">
    <property type="protein sequence ID" value="RGX79796.1"/>
    <property type="molecule type" value="Genomic_DNA"/>
</dbReference>
<gene>
    <name evidence="1" type="ORF">DXA68_06285</name>
</gene>
<dbReference type="AlphaFoldDB" id="A0A413H829"/>
<evidence type="ECO:0008006" key="3">
    <source>
        <dbReference type="Google" id="ProtNLM"/>
    </source>
</evidence>
<dbReference type="OrthoDB" id="1147671at2"/>
<dbReference type="RefSeq" id="WP_117986923.1">
    <property type="nucleotide sequence ID" value="NZ_CABMFG010000007.1"/>
</dbReference>
<dbReference type="SUPFAM" id="SSF52141">
    <property type="entry name" value="Uracil-DNA glycosylase-like"/>
    <property type="match status" value="1"/>
</dbReference>
<evidence type="ECO:0000313" key="1">
    <source>
        <dbReference type="EMBL" id="RGX79796.1"/>
    </source>
</evidence>
<name>A0A413H829_9BACE</name>
<protein>
    <recommendedName>
        <fullName evidence="3">Uracil DNA glycosylase superfamily protein</fullName>
    </recommendedName>
</protein>
<reference evidence="1 2" key="1">
    <citation type="submission" date="2018-08" db="EMBL/GenBank/DDBJ databases">
        <title>A genome reference for cultivated species of the human gut microbiota.</title>
        <authorList>
            <person name="Zou Y."/>
            <person name="Xue W."/>
            <person name="Luo G."/>
        </authorList>
    </citation>
    <scope>NUCLEOTIDE SEQUENCE [LARGE SCALE GENOMIC DNA]</scope>
    <source>
        <strain evidence="1 2">OF03-9BH</strain>
    </source>
</reference>
<sequence>MDEFQLLICIKYKKSLCNFVVDGSIHKYIFVTVMSLKDGLKAWAARTVGLYHNLAMTEKDCNLAFYTQTNLTEVEKYPELLVLAINPGSGGPYFSESGKNNGQVDNKIWKEWGIRDGHMDGDTLLKGNAFWWEREKWHLWKRLRIILSHWKEHVSLLDDEHRFVFTNMILFNTSKAKGLPKVAFEKCPQSTIELIKLLQPRRILCLGRKDCFQLLCKHTGVLPTELIPSELSYGRWNNIPVYGIPHTSKRYSYEEMNLIGKCLGYMFEHEGEMFTSDNIQKRFITEIEQWKGRKSNSSLSAKLSVEVSKGITSRLLELGIENYDTKHPERFLLPGDLNLSVAKQGYVAIRHKSYSQQYTNESTYYYQQELIALLEKYQYAPSRVWLGQKYFKKYGYTVQEVIDGIVGEVKELCMEISVLVRPLV</sequence>